<feature type="compositionally biased region" description="Low complexity" evidence="3">
    <location>
        <begin position="1"/>
        <end position="11"/>
    </location>
</feature>
<proteinExistence type="inferred from homology"/>
<dbReference type="AlphaFoldDB" id="A0A830HRT3"/>
<evidence type="ECO:0000256" key="1">
    <source>
        <dbReference type="ARBA" id="ARBA00005926"/>
    </source>
</evidence>
<dbReference type="EC" id="2.7.11.1" evidence="2"/>
<dbReference type="Gene3D" id="1.10.510.10">
    <property type="entry name" value="Transferase(Phosphotransferase) domain 1"/>
    <property type="match status" value="1"/>
</dbReference>
<dbReference type="InterPro" id="IPR000719">
    <property type="entry name" value="Prot_kinase_dom"/>
</dbReference>
<feature type="region of interest" description="Disordered" evidence="3">
    <location>
        <begin position="1"/>
        <end position="26"/>
    </location>
</feature>
<sequence length="325" mass="35746">MASVARVSSSADDSEESSSYIPPQDSSCDLETLTAATSTTSFSPKYHFSRSKRIGYDDATNTCIYAGWDAKTKEDVVVKVAPSSDSQTFNEQQIWRHLQRLGGFQGLPCLRDVFPNHGENHERILVVDRLGLSLEAVRRKRPHRPFAADELASVAYQALNLLEHLHRLGYAHRDVKPANLMLGRADPERLYLIDFGVAERLPSLSKKQSANGTHLFSSSGAAFGTKLGRRDDIESLVYTLLALARDGGDLPWRDEADALHAVSGTRSCKSALSRLGRAKRERTSPAISELDARTARLLSLMYEHATSTLSADDVPDYVALRAACA</sequence>
<accession>A0A830HRT3</accession>
<dbReference type="GO" id="GO:0005524">
    <property type="term" value="F:ATP binding"/>
    <property type="evidence" value="ECO:0007669"/>
    <property type="project" value="InterPro"/>
</dbReference>
<evidence type="ECO:0000256" key="3">
    <source>
        <dbReference type="SAM" id="MobiDB-lite"/>
    </source>
</evidence>
<dbReference type="EMBL" id="BNJQ01000024">
    <property type="protein sequence ID" value="GHP09393.1"/>
    <property type="molecule type" value="Genomic_DNA"/>
</dbReference>
<dbReference type="PANTHER" id="PTHR11909">
    <property type="entry name" value="CASEIN KINASE-RELATED"/>
    <property type="match status" value="1"/>
</dbReference>
<organism evidence="5 6">
    <name type="scientific">Pycnococcus provasolii</name>
    <dbReference type="NCBI Taxonomy" id="41880"/>
    <lineage>
        <taxon>Eukaryota</taxon>
        <taxon>Viridiplantae</taxon>
        <taxon>Chlorophyta</taxon>
        <taxon>Pseudoscourfieldiophyceae</taxon>
        <taxon>Pseudoscourfieldiales</taxon>
        <taxon>Pycnococcaceae</taxon>
        <taxon>Pycnococcus</taxon>
    </lineage>
</organism>
<evidence type="ECO:0000313" key="6">
    <source>
        <dbReference type="Proteomes" id="UP000660262"/>
    </source>
</evidence>
<dbReference type="GO" id="GO:0004674">
    <property type="term" value="F:protein serine/threonine kinase activity"/>
    <property type="evidence" value="ECO:0007669"/>
    <property type="project" value="UniProtKB-EC"/>
</dbReference>
<dbReference type="PROSITE" id="PS00108">
    <property type="entry name" value="PROTEIN_KINASE_ST"/>
    <property type="match status" value="1"/>
</dbReference>
<dbReference type="PROSITE" id="PS50011">
    <property type="entry name" value="PROTEIN_KINASE_DOM"/>
    <property type="match status" value="1"/>
</dbReference>
<dbReference type="SMART" id="SM00220">
    <property type="entry name" value="S_TKc"/>
    <property type="match status" value="1"/>
</dbReference>
<dbReference type="SUPFAM" id="SSF56112">
    <property type="entry name" value="Protein kinase-like (PK-like)"/>
    <property type="match status" value="1"/>
</dbReference>
<protein>
    <recommendedName>
        <fullName evidence="2">non-specific serine/threonine protein kinase</fullName>
        <ecNumber evidence="2">2.7.11.1</ecNumber>
    </recommendedName>
</protein>
<dbReference type="OrthoDB" id="25592at2759"/>
<dbReference type="Pfam" id="PF00069">
    <property type="entry name" value="Pkinase"/>
    <property type="match status" value="1"/>
</dbReference>
<name>A0A830HRT3_9CHLO</name>
<keyword evidence="6" id="KW-1185">Reference proteome</keyword>
<dbReference type="InterPro" id="IPR011009">
    <property type="entry name" value="Kinase-like_dom_sf"/>
</dbReference>
<dbReference type="InterPro" id="IPR050235">
    <property type="entry name" value="CK1_Ser-Thr_kinase"/>
</dbReference>
<dbReference type="InterPro" id="IPR008271">
    <property type="entry name" value="Ser/Thr_kinase_AS"/>
</dbReference>
<feature type="domain" description="Protein kinase" evidence="4">
    <location>
        <begin position="48"/>
        <end position="320"/>
    </location>
</feature>
<gene>
    <name evidence="5" type="ORF">PPROV_000812800</name>
</gene>
<keyword evidence="5" id="KW-0808">Transferase</keyword>
<evidence type="ECO:0000313" key="5">
    <source>
        <dbReference type="EMBL" id="GHP09393.1"/>
    </source>
</evidence>
<dbReference type="Proteomes" id="UP000660262">
    <property type="component" value="Unassembled WGS sequence"/>
</dbReference>
<evidence type="ECO:0000256" key="2">
    <source>
        <dbReference type="ARBA" id="ARBA00012513"/>
    </source>
</evidence>
<comment type="caution">
    <text evidence="5">The sequence shown here is derived from an EMBL/GenBank/DDBJ whole genome shotgun (WGS) entry which is preliminary data.</text>
</comment>
<evidence type="ECO:0000259" key="4">
    <source>
        <dbReference type="PROSITE" id="PS50011"/>
    </source>
</evidence>
<comment type="similarity">
    <text evidence="1">Belongs to the protein kinase superfamily. CK1 Ser/Thr protein kinase family. Casein kinase I subfamily.</text>
</comment>
<keyword evidence="5" id="KW-0418">Kinase</keyword>
<reference evidence="5" key="1">
    <citation type="submission" date="2020-10" db="EMBL/GenBank/DDBJ databases">
        <title>Unveiling of a novel bifunctional photoreceptor, Dualchrome1, isolated from a cosmopolitan green alga.</title>
        <authorList>
            <person name="Suzuki S."/>
            <person name="Kawachi M."/>
        </authorList>
    </citation>
    <scope>NUCLEOTIDE SEQUENCE</scope>
    <source>
        <strain evidence="5">NIES 2893</strain>
    </source>
</reference>